<dbReference type="Pfam" id="PF14947">
    <property type="entry name" value="HTH_45"/>
    <property type="match status" value="1"/>
</dbReference>
<dbReference type="InterPro" id="IPR036388">
    <property type="entry name" value="WH-like_DNA-bd_sf"/>
</dbReference>
<evidence type="ECO:0000313" key="4">
    <source>
        <dbReference type="EMBL" id="HEF87011.1"/>
    </source>
</evidence>
<accession>A0A7C2BK52</accession>
<dbReference type="InterPro" id="IPR038723">
    <property type="entry name" value="ArnR1-like_HTH"/>
</dbReference>
<comment type="caution">
    <text evidence="4">The sequence shown here is derived from an EMBL/GenBank/DDBJ whole genome shotgun (WGS) entry which is preliminary data.</text>
</comment>
<name>A0A7C2BK52_9CREN</name>
<dbReference type="InterPro" id="IPR036390">
    <property type="entry name" value="WH_DNA-bd_sf"/>
</dbReference>
<feature type="domain" description="ArnR1-like winged helix-turn-helix" evidence="3">
    <location>
        <begin position="8"/>
        <end position="74"/>
    </location>
</feature>
<evidence type="ECO:0000259" key="3">
    <source>
        <dbReference type="Pfam" id="PF14947"/>
    </source>
</evidence>
<sequence length="247" mass="28629">MGKMLSSKRTYTHIILEYLNNYPGSSIKDISSSTGLSPVIVRKILYKLKNDNYVEKSGNGYVLTERGSKLLEYIASKTIQHHEDGKKVPENASRLEDWKQERVKPESEPLRESVSESLTDDTRTRLEAIEKRLSRIEKEIEELRKALNYLTEPKKESKMLPSPVLSFNDAQTVLGGLFERMLYEGKIVRIGKLVVEKSFYEQFRRKFPLKTSDIEKLNDAEKILLEEMRREALVILYAGRELRLVES</sequence>
<feature type="coiled-coil region" evidence="1">
    <location>
        <begin position="119"/>
        <end position="146"/>
    </location>
</feature>
<dbReference type="EMBL" id="DSJT01000005">
    <property type="protein sequence ID" value="HEF87011.1"/>
    <property type="molecule type" value="Genomic_DNA"/>
</dbReference>
<proteinExistence type="predicted"/>
<dbReference type="Gene3D" id="1.10.10.10">
    <property type="entry name" value="Winged helix-like DNA-binding domain superfamily/Winged helix DNA-binding domain"/>
    <property type="match status" value="1"/>
</dbReference>
<dbReference type="SUPFAM" id="SSF46785">
    <property type="entry name" value="Winged helix' DNA-binding domain"/>
    <property type="match status" value="1"/>
</dbReference>
<evidence type="ECO:0000256" key="1">
    <source>
        <dbReference type="SAM" id="Coils"/>
    </source>
</evidence>
<evidence type="ECO:0000256" key="2">
    <source>
        <dbReference type="SAM" id="MobiDB-lite"/>
    </source>
</evidence>
<keyword evidence="1" id="KW-0175">Coiled coil</keyword>
<organism evidence="4">
    <name type="scientific">Thermosphaera aggregans</name>
    <dbReference type="NCBI Taxonomy" id="54254"/>
    <lineage>
        <taxon>Archaea</taxon>
        <taxon>Thermoproteota</taxon>
        <taxon>Thermoprotei</taxon>
        <taxon>Desulfurococcales</taxon>
        <taxon>Desulfurococcaceae</taxon>
        <taxon>Thermosphaera</taxon>
    </lineage>
</organism>
<protein>
    <recommendedName>
        <fullName evidence="3">ArnR1-like winged helix-turn-helix domain-containing protein</fullName>
    </recommendedName>
</protein>
<reference evidence="4" key="1">
    <citation type="journal article" date="2020" name="mSystems">
        <title>Genome- and Community-Level Interaction Insights into Carbon Utilization and Element Cycling Functions of Hydrothermarchaeota in Hydrothermal Sediment.</title>
        <authorList>
            <person name="Zhou Z."/>
            <person name="Liu Y."/>
            <person name="Xu W."/>
            <person name="Pan J."/>
            <person name="Luo Z.H."/>
            <person name="Li M."/>
        </authorList>
    </citation>
    <scope>NUCLEOTIDE SEQUENCE [LARGE SCALE GENOMIC DNA]</scope>
    <source>
        <strain evidence="4">SpSt-23</strain>
    </source>
</reference>
<feature type="region of interest" description="Disordered" evidence="2">
    <location>
        <begin position="82"/>
        <end position="117"/>
    </location>
</feature>
<dbReference type="AlphaFoldDB" id="A0A7C2BK52"/>
<gene>
    <name evidence="4" type="ORF">ENP55_01630</name>
</gene>